<protein>
    <submittedName>
        <fullName evidence="1">Uncharacterized protein</fullName>
    </submittedName>
</protein>
<evidence type="ECO:0000313" key="1">
    <source>
        <dbReference type="EMBL" id="EJU18734.1"/>
    </source>
</evidence>
<comment type="caution">
    <text evidence="1">The sequence shown here is derived from an EMBL/GenBank/DDBJ whole genome shotgun (WGS) entry which is preliminary data.</text>
</comment>
<accession>A0AAN3VXA8</accession>
<organism evidence="1 2">
    <name type="scientific">Fusobacterium necrophorum subsp. funduliforme Fnf 1007</name>
    <dbReference type="NCBI Taxonomy" id="1161424"/>
    <lineage>
        <taxon>Bacteria</taxon>
        <taxon>Fusobacteriati</taxon>
        <taxon>Fusobacteriota</taxon>
        <taxon>Fusobacteriia</taxon>
        <taxon>Fusobacteriales</taxon>
        <taxon>Fusobacteriaceae</taxon>
        <taxon>Fusobacterium</taxon>
    </lineage>
</organism>
<dbReference type="Proteomes" id="UP000003120">
    <property type="component" value="Unassembled WGS sequence"/>
</dbReference>
<proteinExistence type="predicted"/>
<dbReference type="EMBL" id="ALKK01000011">
    <property type="protein sequence ID" value="EJU18734.1"/>
    <property type="molecule type" value="Genomic_DNA"/>
</dbReference>
<gene>
    <name evidence="1" type="ORF">HMPREF1127_1080</name>
</gene>
<dbReference type="GeneID" id="75075232"/>
<dbReference type="RefSeq" id="WP_005960346.1">
    <property type="nucleotide sequence ID" value="NZ_ALKK01000011.1"/>
</dbReference>
<evidence type="ECO:0000313" key="2">
    <source>
        <dbReference type="Proteomes" id="UP000003120"/>
    </source>
</evidence>
<name>A0AAN3VXA8_9FUSO</name>
<reference evidence="1 2" key="1">
    <citation type="submission" date="2012-07" db="EMBL/GenBank/DDBJ databases">
        <authorList>
            <person name="Durkin A.S."/>
            <person name="McCorrison J."/>
            <person name="Torralba M."/>
            <person name="Gillis M."/>
            <person name="Methe B."/>
            <person name="Sutton G."/>
            <person name="Nelson K.E."/>
        </authorList>
    </citation>
    <scope>NUCLEOTIDE SEQUENCE [LARGE SCALE GENOMIC DNA]</scope>
    <source>
        <strain evidence="1 2">Fnf 1007</strain>
    </source>
</reference>
<sequence length="146" mass="16940">MTKVKSTAELLNRVKEILQEIPSVIPYVKFAFLEDQLFKKPVSNSILIEPLGESISPNGISLAHPLKETKGFIIHYLFKSMTPDLHMIPFVEKKDEIINKLLDERMIGIEGLFLNYSIQTEHYKFTTDEVGEEIWVVKIIFRGQYR</sequence>
<dbReference type="AlphaFoldDB" id="A0AAN3VXA8"/>